<keyword evidence="6" id="KW-1185">Reference proteome</keyword>
<dbReference type="Gene3D" id="3.40.50.10420">
    <property type="entry name" value="NagB/RpiA/CoA transferase-like"/>
    <property type="match status" value="1"/>
</dbReference>
<name>A0ABR8N3R0_9BACL</name>
<sequence length="212" mass="23896">MMQQNNGEKRELRAVMKSRREAIAPAQRTSWSQAACQRIADLLAGIGAENVMVYIGLRSELDTAEFIEWCWRNEIAVSAPRCEADGVTMTPYWIRGWDELMPGAFGIREPNPAQAVKCEDTYVPGAVIVPGLAFDQLGGRLGYGAGFYDRYCDRLRSLVPSEKEMPLWAGCCFEAQIVSAVPMDSHDARMDAIVTEQHVYWSGRRSRLDWNR</sequence>
<dbReference type="Pfam" id="PF01812">
    <property type="entry name" value="5-FTHF_cyc-lig"/>
    <property type="match status" value="1"/>
</dbReference>
<comment type="caution">
    <text evidence="5">The sequence shown here is derived from an EMBL/GenBank/DDBJ whole genome shotgun (WGS) entry which is preliminary data.</text>
</comment>
<dbReference type="InterPro" id="IPR024185">
    <property type="entry name" value="FTHF_cligase-like_sf"/>
</dbReference>
<proteinExistence type="inferred from homology"/>
<dbReference type="EC" id="6.3.3.2" evidence="4"/>
<evidence type="ECO:0000256" key="4">
    <source>
        <dbReference type="RuleBase" id="RU361279"/>
    </source>
</evidence>
<dbReference type="NCBIfam" id="TIGR02727">
    <property type="entry name" value="MTHFS_bact"/>
    <property type="match status" value="1"/>
</dbReference>
<dbReference type="PANTHER" id="PTHR23407:SF1">
    <property type="entry name" value="5-FORMYLTETRAHYDROFOLATE CYCLO-LIGASE"/>
    <property type="match status" value="1"/>
</dbReference>
<dbReference type="EMBL" id="JACXZA010000006">
    <property type="protein sequence ID" value="MBD3921464.1"/>
    <property type="molecule type" value="Genomic_DNA"/>
</dbReference>
<comment type="similarity">
    <text evidence="1 4">Belongs to the 5-formyltetrahydrofolate cyclo-ligase family.</text>
</comment>
<dbReference type="InterPro" id="IPR002698">
    <property type="entry name" value="FTHF_cligase"/>
</dbReference>
<evidence type="ECO:0000256" key="1">
    <source>
        <dbReference type="ARBA" id="ARBA00010638"/>
    </source>
</evidence>
<dbReference type="InterPro" id="IPR037171">
    <property type="entry name" value="NagB/RpiA_transferase-like"/>
</dbReference>
<reference evidence="5 6" key="1">
    <citation type="submission" date="2020-09" db="EMBL/GenBank/DDBJ databases">
        <title>Paenibacillus sp. strain PR3 16S rRNA gene Genome sequencing and assembly.</title>
        <authorList>
            <person name="Kim J."/>
        </authorList>
    </citation>
    <scope>NUCLEOTIDE SEQUENCE [LARGE SCALE GENOMIC DNA]</scope>
    <source>
        <strain evidence="5 6">PR3</strain>
    </source>
</reference>
<evidence type="ECO:0000313" key="6">
    <source>
        <dbReference type="Proteomes" id="UP000609346"/>
    </source>
</evidence>
<gene>
    <name evidence="5" type="ORF">H8B09_22040</name>
</gene>
<organism evidence="5 6">
    <name type="scientific">Paenibacillus terricola</name>
    <dbReference type="NCBI Taxonomy" id="2763503"/>
    <lineage>
        <taxon>Bacteria</taxon>
        <taxon>Bacillati</taxon>
        <taxon>Bacillota</taxon>
        <taxon>Bacilli</taxon>
        <taxon>Bacillales</taxon>
        <taxon>Paenibacillaceae</taxon>
        <taxon>Paenibacillus</taxon>
    </lineage>
</organism>
<protein>
    <recommendedName>
        <fullName evidence="4">5-formyltetrahydrofolate cyclo-ligase</fullName>
        <ecNumber evidence="4">6.3.3.2</ecNumber>
    </recommendedName>
</protein>
<comment type="catalytic activity">
    <reaction evidence="4">
        <text>(6S)-5-formyl-5,6,7,8-tetrahydrofolate + ATP = (6R)-5,10-methenyltetrahydrofolate + ADP + phosphate</text>
        <dbReference type="Rhea" id="RHEA:10488"/>
        <dbReference type="ChEBI" id="CHEBI:30616"/>
        <dbReference type="ChEBI" id="CHEBI:43474"/>
        <dbReference type="ChEBI" id="CHEBI:57455"/>
        <dbReference type="ChEBI" id="CHEBI:57457"/>
        <dbReference type="ChEBI" id="CHEBI:456216"/>
        <dbReference type="EC" id="6.3.3.2"/>
    </reaction>
</comment>
<dbReference type="SUPFAM" id="SSF100950">
    <property type="entry name" value="NagB/RpiA/CoA transferase-like"/>
    <property type="match status" value="1"/>
</dbReference>
<dbReference type="Proteomes" id="UP000609346">
    <property type="component" value="Unassembled WGS sequence"/>
</dbReference>
<dbReference type="PANTHER" id="PTHR23407">
    <property type="entry name" value="ATPASE INHIBITOR/5-FORMYLTETRAHYDROFOLATE CYCLO-LIGASE"/>
    <property type="match status" value="1"/>
</dbReference>
<evidence type="ECO:0000256" key="3">
    <source>
        <dbReference type="ARBA" id="ARBA00022840"/>
    </source>
</evidence>
<keyword evidence="4" id="KW-0479">Metal-binding</keyword>
<dbReference type="RefSeq" id="WP_191205770.1">
    <property type="nucleotide sequence ID" value="NZ_JACXZA010000006.1"/>
</dbReference>
<keyword evidence="4" id="KW-0460">Magnesium</keyword>
<evidence type="ECO:0000256" key="2">
    <source>
        <dbReference type="ARBA" id="ARBA00022741"/>
    </source>
</evidence>
<evidence type="ECO:0000313" key="5">
    <source>
        <dbReference type="EMBL" id="MBD3921464.1"/>
    </source>
</evidence>
<keyword evidence="2 4" id="KW-0547">Nucleotide-binding</keyword>
<dbReference type="GO" id="GO:0030272">
    <property type="term" value="F:5-formyltetrahydrofolate cyclo-ligase activity"/>
    <property type="evidence" value="ECO:0007669"/>
    <property type="project" value="UniProtKB-EC"/>
</dbReference>
<keyword evidence="3 4" id="KW-0067">ATP-binding</keyword>
<comment type="cofactor">
    <cofactor evidence="4">
        <name>Mg(2+)</name>
        <dbReference type="ChEBI" id="CHEBI:18420"/>
    </cofactor>
</comment>
<dbReference type="PIRSF" id="PIRSF006806">
    <property type="entry name" value="FTHF_cligase"/>
    <property type="match status" value="1"/>
</dbReference>
<accession>A0ABR8N3R0</accession>
<keyword evidence="5" id="KW-0436">Ligase</keyword>